<keyword evidence="3" id="KW-1185">Reference proteome</keyword>
<protein>
    <recommendedName>
        <fullName evidence="4">Peptidase inhibitor family I36</fullName>
    </recommendedName>
</protein>
<evidence type="ECO:0000256" key="1">
    <source>
        <dbReference type="SAM" id="SignalP"/>
    </source>
</evidence>
<comment type="caution">
    <text evidence="2">The sequence shown here is derived from an EMBL/GenBank/DDBJ whole genome shotgun (WGS) entry which is preliminary data.</text>
</comment>
<dbReference type="Pfam" id="PF03995">
    <property type="entry name" value="Inhibitor_I36"/>
    <property type="match status" value="1"/>
</dbReference>
<dbReference type="Proteomes" id="UP000645217">
    <property type="component" value="Unassembled WGS sequence"/>
</dbReference>
<evidence type="ECO:0000313" key="3">
    <source>
        <dbReference type="Proteomes" id="UP000645217"/>
    </source>
</evidence>
<feature type="signal peptide" evidence="1">
    <location>
        <begin position="1"/>
        <end position="30"/>
    </location>
</feature>
<reference evidence="2" key="1">
    <citation type="journal article" date="2014" name="Int. J. Syst. Evol. Microbiol.">
        <title>Complete genome sequence of Corynebacterium casei LMG S-19264T (=DSM 44701T), isolated from a smear-ripened cheese.</title>
        <authorList>
            <consortium name="US DOE Joint Genome Institute (JGI-PGF)"/>
            <person name="Walter F."/>
            <person name="Albersmeier A."/>
            <person name="Kalinowski J."/>
            <person name="Ruckert C."/>
        </authorList>
    </citation>
    <scope>NUCLEOTIDE SEQUENCE</scope>
    <source>
        <strain evidence="2">JCM 13064</strain>
    </source>
</reference>
<feature type="chain" id="PRO_5037587783" description="Peptidase inhibitor family I36" evidence="1">
    <location>
        <begin position="31"/>
        <end position="120"/>
    </location>
</feature>
<evidence type="ECO:0000313" key="2">
    <source>
        <dbReference type="EMBL" id="GGK78734.1"/>
    </source>
</evidence>
<keyword evidence="1" id="KW-0732">Signal</keyword>
<gene>
    <name evidence="2" type="ORF">GCM10007964_21770</name>
</gene>
<sequence>MSVRRGARLVSLAALAGAAALSLAPQTARAAVEDCKPGSICAWSGYNYTGTMTYLSPGSGCVRPPFPILSIKNTFGSPGIPAVAAVYGSAGCTGPIIGGVGAGAGIPFLPQPGVSVFLAW</sequence>
<dbReference type="RefSeq" id="WP_189162846.1">
    <property type="nucleotide sequence ID" value="NZ_BMNT01000010.1"/>
</dbReference>
<name>A0A917R062_9ACTN</name>
<accession>A0A917R062</accession>
<evidence type="ECO:0008006" key="4">
    <source>
        <dbReference type="Google" id="ProtNLM"/>
    </source>
</evidence>
<proteinExistence type="predicted"/>
<dbReference type="EMBL" id="BMNT01000010">
    <property type="protein sequence ID" value="GGK78734.1"/>
    <property type="molecule type" value="Genomic_DNA"/>
</dbReference>
<dbReference type="AlphaFoldDB" id="A0A917R062"/>
<reference evidence="2" key="2">
    <citation type="submission" date="2020-09" db="EMBL/GenBank/DDBJ databases">
        <authorList>
            <person name="Sun Q."/>
            <person name="Ohkuma M."/>
        </authorList>
    </citation>
    <scope>NUCLEOTIDE SEQUENCE</scope>
    <source>
        <strain evidence="2">JCM 13064</strain>
    </source>
</reference>
<organism evidence="2 3">
    <name type="scientific">Sphaerisporangium melleum</name>
    <dbReference type="NCBI Taxonomy" id="321316"/>
    <lineage>
        <taxon>Bacteria</taxon>
        <taxon>Bacillati</taxon>
        <taxon>Actinomycetota</taxon>
        <taxon>Actinomycetes</taxon>
        <taxon>Streptosporangiales</taxon>
        <taxon>Streptosporangiaceae</taxon>
        <taxon>Sphaerisporangium</taxon>
    </lineage>
</organism>